<protein>
    <recommendedName>
        <fullName evidence="8">Peptidase M28 domain-containing protein</fullName>
    </recommendedName>
</protein>
<accession>A0A2T7PK31</accession>
<feature type="transmembrane region" description="Helical" evidence="3">
    <location>
        <begin position="6"/>
        <end position="30"/>
    </location>
</feature>
<feature type="region of interest" description="Disordered" evidence="2">
    <location>
        <begin position="39"/>
        <end position="62"/>
    </location>
</feature>
<reference evidence="6 7" key="1">
    <citation type="submission" date="2018-04" db="EMBL/GenBank/DDBJ databases">
        <title>The genome of golden apple snail Pomacea canaliculata provides insight into stress tolerance and invasive adaptation.</title>
        <authorList>
            <person name="Liu C."/>
            <person name="Liu B."/>
            <person name="Ren Y."/>
            <person name="Zhang Y."/>
            <person name="Wang H."/>
            <person name="Li S."/>
            <person name="Jiang F."/>
            <person name="Yin L."/>
            <person name="Zhang G."/>
            <person name="Qian W."/>
            <person name="Fan W."/>
        </authorList>
    </citation>
    <scope>NUCLEOTIDE SEQUENCE [LARGE SCALE GENOMIC DNA]</scope>
    <source>
        <strain evidence="6">SZHN2017</strain>
        <tissue evidence="6">Muscle</tissue>
    </source>
</reference>
<dbReference type="Proteomes" id="UP000245119">
    <property type="component" value="Linkage Group LG3"/>
</dbReference>
<evidence type="ECO:0000256" key="3">
    <source>
        <dbReference type="SAM" id="Phobius"/>
    </source>
</evidence>
<evidence type="ECO:0008006" key="8">
    <source>
        <dbReference type="Google" id="ProtNLM"/>
    </source>
</evidence>
<dbReference type="Gene3D" id="3.40.630.10">
    <property type="entry name" value="Zn peptidases"/>
    <property type="match status" value="1"/>
</dbReference>
<comment type="caution">
    <text evidence="6">The sequence shown here is derived from an EMBL/GenBank/DDBJ whole genome shotgun (WGS) entry which is preliminary data.</text>
</comment>
<dbReference type="InterPro" id="IPR007484">
    <property type="entry name" value="Peptidase_M28"/>
</dbReference>
<feature type="domain" description="Peptidase M28" evidence="5">
    <location>
        <begin position="370"/>
        <end position="575"/>
    </location>
</feature>
<evidence type="ECO:0000259" key="4">
    <source>
        <dbReference type="Pfam" id="PF02225"/>
    </source>
</evidence>
<sequence length="725" mass="80035">MVGRPVWVTLGVVVAVLCFGAGLLIGMFLLGRELPGMGSKSSASCGPSTPTASHGSPPSRESQTLQLVEKLLRDADPSISDRLINSISTDNIEQHLRFMSERPHVAGTEGDQRTVDYVKSHFENLGFDVTLTHYDVLLSYPVERHFNKVSMLDGRNRALFTTSPGAKPGSKWDDDLIGPYCFYSPSGNVKGKLIYANYGRKEDYNYLDNEGIDVHGAIVIVRYGHSDRKSKLGLAASKGAAAVLLYNDPADINRNNTYNVYPATWWLPGDGVEFGNFRLTEGDPATQGYPSLDNAARTSEKELEGMPKIPCHPIGYNDARVFLQNLEGPAAPQDWQGDLGFVYHVGTSSPGGLPVQVDIENKLETRRVFNVFATMKGAIEPDNVVLVGNHRDAVGYGAVDPASGTAVVLELARVFQSLASQGWQPRRTLMFCSWAAEEFGLIGSTEWVEEKKGWLFAHAVAYLNIDMILQGNYSFDMSGSASLKTAAIRAASKISDPRQMNSTLLHTWMERIPDKKNPGQPSIKRPRTNSDFRPFMNIVGVPVGHAHYSFLGEDGVKIYPFQRYPLYHTAYDTIQLAYMMDPDFAISRTVAAVMGELARDLVDSLIIPLSARDYADDICGMVQEALSDSTEKLNKVNSSASGLLEACADFSEVAKKLHEHIEGLKPQNPVDIWHLNNKLMLFERQFQRQGWNQVTSFDGLRESWQSISLANTIRAATDILRTGLP</sequence>
<dbReference type="PANTHER" id="PTHR10404:SF77">
    <property type="entry name" value="GLUTAMATE CARBOXYPEPTIDASE 2 HOMOLOG"/>
    <property type="match status" value="1"/>
</dbReference>
<evidence type="ECO:0000256" key="2">
    <source>
        <dbReference type="SAM" id="MobiDB-lite"/>
    </source>
</evidence>
<dbReference type="GO" id="GO:0004180">
    <property type="term" value="F:carboxypeptidase activity"/>
    <property type="evidence" value="ECO:0007669"/>
    <property type="project" value="TreeGrafter"/>
</dbReference>
<comment type="similarity">
    <text evidence="1">Belongs to the peptidase M28 family. M28B subfamily.</text>
</comment>
<evidence type="ECO:0000259" key="5">
    <source>
        <dbReference type="Pfam" id="PF04389"/>
    </source>
</evidence>
<dbReference type="FunFam" id="3.40.630.10:FF:000101">
    <property type="entry name" value="N-acetylated alpha-linked acidic dipeptidase like 1"/>
    <property type="match status" value="1"/>
</dbReference>
<name>A0A2T7PK31_POMCA</name>
<proteinExistence type="inferred from homology"/>
<dbReference type="Pfam" id="PF02225">
    <property type="entry name" value="PA"/>
    <property type="match status" value="1"/>
</dbReference>
<dbReference type="AlphaFoldDB" id="A0A2T7PK31"/>
<evidence type="ECO:0000313" key="6">
    <source>
        <dbReference type="EMBL" id="PVD33737.1"/>
    </source>
</evidence>
<dbReference type="EMBL" id="PZQS01000003">
    <property type="protein sequence ID" value="PVD33737.1"/>
    <property type="molecule type" value="Genomic_DNA"/>
</dbReference>
<dbReference type="CDD" id="cd02121">
    <property type="entry name" value="PA_GCPII_like"/>
    <property type="match status" value="1"/>
</dbReference>
<dbReference type="InterPro" id="IPR003137">
    <property type="entry name" value="PA_domain"/>
</dbReference>
<dbReference type="InterPro" id="IPR039373">
    <property type="entry name" value="Peptidase_M28B"/>
</dbReference>
<organism evidence="6 7">
    <name type="scientific">Pomacea canaliculata</name>
    <name type="common">Golden apple snail</name>
    <dbReference type="NCBI Taxonomy" id="400727"/>
    <lineage>
        <taxon>Eukaryota</taxon>
        <taxon>Metazoa</taxon>
        <taxon>Spiralia</taxon>
        <taxon>Lophotrochozoa</taxon>
        <taxon>Mollusca</taxon>
        <taxon>Gastropoda</taxon>
        <taxon>Caenogastropoda</taxon>
        <taxon>Architaenioglossa</taxon>
        <taxon>Ampullarioidea</taxon>
        <taxon>Ampullariidae</taxon>
        <taxon>Pomacea</taxon>
    </lineage>
</organism>
<dbReference type="Gene3D" id="1.20.930.40">
    <property type="entry name" value="Transferrin receptor-like, dimerisation domain"/>
    <property type="match status" value="1"/>
</dbReference>
<keyword evidence="3" id="KW-0472">Membrane</keyword>
<keyword evidence="3" id="KW-1133">Transmembrane helix</keyword>
<gene>
    <name evidence="6" type="ORF">C0Q70_04997</name>
</gene>
<dbReference type="OrthoDB" id="5841748at2759"/>
<evidence type="ECO:0000256" key="1">
    <source>
        <dbReference type="ARBA" id="ARBA00005634"/>
    </source>
</evidence>
<feature type="domain" description="PA" evidence="4">
    <location>
        <begin position="189"/>
        <end position="273"/>
    </location>
</feature>
<keyword evidence="7" id="KW-1185">Reference proteome</keyword>
<dbReference type="OMA" id="ANDFNTR"/>
<dbReference type="Pfam" id="PF04389">
    <property type="entry name" value="Peptidase_M28"/>
    <property type="match status" value="1"/>
</dbReference>
<dbReference type="InterPro" id="IPR046450">
    <property type="entry name" value="PA_dom_sf"/>
</dbReference>
<evidence type="ECO:0000313" key="7">
    <source>
        <dbReference type="Proteomes" id="UP000245119"/>
    </source>
</evidence>
<dbReference type="SUPFAM" id="SSF47672">
    <property type="entry name" value="Transferrin receptor-like dimerisation domain"/>
    <property type="match status" value="1"/>
</dbReference>
<dbReference type="InterPro" id="IPR036757">
    <property type="entry name" value="TFR-like_dimer_dom_sf"/>
</dbReference>
<dbReference type="SUPFAM" id="SSF52025">
    <property type="entry name" value="PA domain"/>
    <property type="match status" value="1"/>
</dbReference>
<dbReference type="PANTHER" id="PTHR10404">
    <property type="entry name" value="N-ACETYLATED-ALPHA-LINKED ACIDIC DIPEPTIDASE"/>
    <property type="match status" value="1"/>
</dbReference>
<dbReference type="Gene3D" id="3.50.30.30">
    <property type="match status" value="1"/>
</dbReference>
<dbReference type="FunFam" id="3.50.30.30:FF:000045">
    <property type="entry name" value="Predicted protein"/>
    <property type="match status" value="1"/>
</dbReference>
<keyword evidence="3" id="KW-0812">Transmembrane</keyword>
<dbReference type="SUPFAM" id="SSF53187">
    <property type="entry name" value="Zn-dependent exopeptidases"/>
    <property type="match status" value="1"/>
</dbReference>